<dbReference type="AlphaFoldDB" id="A0A2M4B4H5"/>
<proteinExistence type="predicted"/>
<sequence length="83" mass="9606">MAGRFAFRLWRFIPSITARGFLCRRFATRCRGRTTGMSRCRIPDAYIGCRSRSFTSFVARGFIPTMIGRCFLRIAPGRRGRYS</sequence>
<reference evidence="1" key="1">
    <citation type="submission" date="2018-01" db="EMBL/GenBank/DDBJ databases">
        <title>An insight into the sialome of Amazonian anophelines.</title>
        <authorList>
            <person name="Ribeiro J.M."/>
            <person name="Scarpassa V."/>
            <person name="Calvo E."/>
        </authorList>
    </citation>
    <scope>NUCLEOTIDE SEQUENCE</scope>
    <source>
        <tissue evidence="1">Salivary glands</tissue>
    </source>
</reference>
<protein>
    <submittedName>
        <fullName evidence="1">Putative secreted protein</fullName>
    </submittedName>
</protein>
<name>A0A2M4B4H5_9DIPT</name>
<organism evidence="1">
    <name type="scientific">Anopheles triannulatus</name>
    <dbReference type="NCBI Taxonomy" id="58253"/>
    <lineage>
        <taxon>Eukaryota</taxon>
        <taxon>Metazoa</taxon>
        <taxon>Ecdysozoa</taxon>
        <taxon>Arthropoda</taxon>
        <taxon>Hexapoda</taxon>
        <taxon>Insecta</taxon>
        <taxon>Pterygota</taxon>
        <taxon>Neoptera</taxon>
        <taxon>Endopterygota</taxon>
        <taxon>Diptera</taxon>
        <taxon>Nematocera</taxon>
        <taxon>Culicoidea</taxon>
        <taxon>Culicidae</taxon>
        <taxon>Anophelinae</taxon>
        <taxon>Anopheles</taxon>
    </lineage>
</organism>
<evidence type="ECO:0000313" key="1">
    <source>
        <dbReference type="EMBL" id="MBW47939.1"/>
    </source>
</evidence>
<accession>A0A2M4B4H5</accession>
<dbReference type="EMBL" id="GGFK01014618">
    <property type="protein sequence ID" value="MBW47939.1"/>
    <property type="molecule type" value="Transcribed_RNA"/>
</dbReference>